<comment type="caution">
    <text evidence="1">The sequence shown here is derived from an EMBL/GenBank/DDBJ whole genome shotgun (WGS) entry which is preliminary data.</text>
</comment>
<dbReference type="Proteomes" id="UP001140096">
    <property type="component" value="Unassembled WGS sequence"/>
</dbReference>
<dbReference type="EMBL" id="JANBUP010000013">
    <property type="protein sequence ID" value="KAJ2813912.1"/>
    <property type="molecule type" value="Genomic_DNA"/>
</dbReference>
<organism evidence="1 2">
    <name type="scientific">Coemansia furcata</name>
    <dbReference type="NCBI Taxonomy" id="417177"/>
    <lineage>
        <taxon>Eukaryota</taxon>
        <taxon>Fungi</taxon>
        <taxon>Fungi incertae sedis</taxon>
        <taxon>Zoopagomycota</taxon>
        <taxon>Kickxellomycotina</taxon>
        <taxon>Kickxellomycetes</taxon>
        <taxon>Kickxellales</taxon>
        <taxon>Kickxellaceae</taxon>
        <taxon>Coemansia</taxon>
    </lineage>
</organism>
<proteinExistence type="predicted"/>
<sequence>MDQCKKHCTEATRLLQTLIREYEEHKYLPVEEQLAPSDTPRALVKLGDTKLVASYFEDNQFSDAAFLSICLQAGYLTRRTARTVCIPNEKLVLVWRNVLAELVLGVKLSDTTRELEKGKLLTEF</sequence>
<gene>
    <name evidence="1" type="ORF">H4S07_000305</name>
</gene>
<evidence type="ECO:0000313" key="1">
    <source>
        <dbReference type="EMBL" id="KAJ2813912.1"/>
    </source>
</evidence>
<evidence type="ECO:0000313" key="2">
    <source>
        <dbReference type="Proteomes" id="UP001140096"/>
    </source>
</evidence>
<keyword evidence="2" id="KW-1185">Reference proteome</keyword>
<accession>A0ACC1LSL5</accession>
<protein>
    <submittedName>
        <fullName evidence="1">Uncharacterized protein</fullName>
    </submittedName>
</protein>
<reference evidence="1" key="1">
    <citation type="submission" date="2022-07" db="EMBL/GenBank/DDBJ databases">
        <title>Phylogenomic reconstructions and comparative analyses of Kickxellomycotina fungi.</title>
        <authorList>
            <person name="Reynolds N.K."/>
            <person name="Stajich J.E."/>
            <person name="Barry K."/>
            <person name="Grigoriev I.V."/>
            <person name="Crous P."/>
            <person name="Smith M.E."/>
        </authorList>
    </citation>
    <scope>NUCLEOTIDE SEQUENCE</scope>
    <source>
        <strain evidence="1">CBS 102833</strain>
    </source>
</reference>
<name>A0ACC1LSL5_9FUNG</name>